<name>A0A0D8L3Q6_MORMO</name>
<dbReference type="SMART" id="SM00634">
    <property type="entry name" value="BID_1"/>
    <property type="match status" value="1"/>
</dbReference>
<dbReference type="FunFam" id="2.60.40.10:FF:000182">
    <property type="entry name" value="Gamma intimin"/>
    <property type="match status" value="1"/>
</dbReference>
<dbReference type="InterPro" id="IPR003344">
    <property type="entry name" value="Big_1_dom"/>
</dbReference>
<dbReference type="InterPro" id="IPR048658">
    <property type="entry name" value="Invasin_D4"/>
</dbReference>
<dbReference type="Gene3D" id="2.60.40.10">
    <property type="entry name" value="Immunoglobulins"/>
    <property type="match status" value="1"/>
</dbReference>
<dbReference type="GO" id="GO:0009279">
    <property type="term" value="C:cell outer membrane"/>
    <property type="evidence" value="ECO:0007669"/>
    <property type="project" value="TreeGrafter"/>
</dbReference>
<accession>A0A0D8L3Q6</accession>
<dbReference type="SUPFAM" id="SSF49373">
    <property type="entry name" value="Invasin/intimin cell-adhesion fragments"/>
    <property type="match status" value="2"/>
</dbReference>
<dbReference type="Pfam" id="PF21764">
    <property type="entry name" value="Invasin_D4"/>
    <property type="match status" value="1"/>
</dbReference>
<dbReference type="PANTHER" id="PTHR39576:SF2">
    <property type="entry name" value="ATTACHING AND EFFACING PROTEIN HOMOLOG-RELATED"/>
    <property type="match status" value="1"/>
</dbReference>
<reference evidence="3 4" key="1">
    <citation type="submission" date="2015-02" db="EMBL/GenBank/DDBJ databases">
        <title>Whole genome shotgun sequencing of cultured foodborne pathogen.</title>
        <authorList>
            <person name="Timme R."/>
            <person name="Allard M.W."/>
            <person name="Strain E."/>
            <person name="Evans P.S."/>
            <person name="Brown E."/>
        </authorList>
    </citation>
    <scope>NUCLEOTIDE SEQUENCE [LARGE SCALE GENOMIC DNA]</scope>
    <source>
        <strain evidence="3 4">GCSL-TSO-24</strain>
    </source>
</reference>
<dbReference type="PROSITE" id="PS51127">
    <property type="entry name" value="BIG1"/>
    <property type="match status" value="1"/>
</dbReference>
<feature type="domain" description="Big-1" evidence="2">
    <location>
        <begin position="66"/>
        <end position="156"/>
    </location>
</feature>
<organism evidence="3 4">
    <name type="scientific">Morganella morganii</name>
    <name type="common">Proteus morganii</name>
    <dbReference type="NCBI Taxonomy" id="582"/>
    <lineage>
        <taxon>Bacteria</taxon>
        <taxon>Pseudomonadati</taxon>
        <taxon>Pseudomonadota</taxon>
        <taxon>Gammaproteobacteria</taxon>
        <taxon>Enterobacterales</taxon>
        <taxon>Morganellaceae</taxon>
        <taxon>Morganella</taxon>
    </lineage>
</organism>
<evidence type="ECO:0000259" key="2">
    <source>
        <dbReference type="PROSITE" id="PS51127"/>
    </source>
</evidence>
<gene>
    <name evidence="3" type="ORF">UA45_19125</name>
</gene>
<evidence type="ECO:0000256" key="1">
    <source>
        <dbReference type="ARBA" id="ARBA00010116"/>
    </source>
</evidence>
<dbReference type="InterPro" id="IPR008964">
    <property type="entry name" value="Invasin/intimin_cell_adhesion"/>
</dbReference>
<evidence type="ECO:0000313" key="3">
    <source>
        <dbReference type="EMBL" id="KJF76344.1"/>
    </source>
</evidence>
<evidence type="ECO:0000313" key="4">
    <source>
        <dbReference type="Proteomes" id="UP000032582"/>
    </source>
</evidence>
<dbReference type="EMBL" id="JZSH01000345">
    <property type="protein sequence ID" value="KJF76344.1"/>
    <property type="molecule type" value="Genomic_DNA"/>
</dbReference>
<dbReference type="AlphaFoldDB" id="A0A0D8L3Q6"/>
<comment type="caution">
    <text evidence="3">The sequence shown here is derived from an EMBL/GenBank/DDBJ whole genome shotgun (WGS) entry which is preliminary data.</text>
</comment>
<dbReference type="InterPro" id="IPR013783">
    <property type="entry name" value="Ig-like_fold"/>
</dbReference>
<dbReference type="Gene3D" id="2.60.40.1080">
    <property type="match status" value="1"/>
</dbReference>
<sequence>MTVSGTLPSYTLKTADAGKVMAVSVLAKNGAGVGGNTLTATTEPGAPGNNTGGGNSGIIAGGSLTAGNLSVINNNSFANGVAVNSVQALVTNTDGSPVSGQIVSFTATNGAEVTPEFGTTGTDGIVLATLASTSVGTSVVTATVNGSSQTVNVAFVEVPVLKGISVNGHTFTLNDGFPSTGFAGARFTLMLSSGSARDYDWSTGDSSWVSADSEGNVTFTGKEINAGDYHCNAKSRRGPSDLYFHDKQLVY</sequence>
<protein>
    <recommendedName>
        <fullName evidence="2">Big-1 domain-containing protein</fullName>
    </recommendedName>
</protein>
<dbReference type="Pfam" id="PF02369">
    <property type="entry name" value="Big_1"/>
    <property type="match status" value="1"/>
</dbReference>
<comment type="similarity">
    <text evidence="1">Belongs to the intimin/invasin family.</text>
</comment>
<dbReference type="PATRIC" id="fig|582.24.peg.6099"/>
<dbReference type="PANTHER" id="PTHR39576">
    <property type="entry name" value="ATTACHING AND EFFACING PROTEIN HOMOLOG-RELATED-RELATED"/>
    <property type="match status" value="1"/>
</dbReference>
<dbReference type="Proteomes" id="UP000032582">
    <property type="component" value="Unassembled WGS sequence"/>
</dbReference>
<proteinExistence type="inferred from homology"/>
<dbReference type="InterPro" id="IPR051715">
    <property type="entry name" value="Intimin-Invasin_domain"/>
</dbReference>